<keyword evidence="6" id="KW-1185">Reference proteome</keyword>
<feature type="region of interest" description="Disordered" evidence="3">
    <location>
        <begin position="1"/>
        <end position="349"/>
    </location>
</feature>
<feature type="domain" description="HTH La-type RNA-binding" evidence="4">
    <location>
        <begin position="389"/>
        <end position="478"/>
    </location>
</feature>
<keyword evidence="1 2" id="KW-0694">RNA-binding</keyword>
<dbReference type="PROSITE" id="PS50961">
    <property type="entry name" value="HTH_LA"/>
    <property type="match status" value="1"/>
</dbReference>
<evidence type="ECO:0000256" key="3">
    <source>
        <dbReference type="SAM" id="MobiDB-lite"/>
    </source>
</evidence>
<feature type="compositionally biased region" description="Gly residues" evidence="3">
    <location>
        <begin position="201"/>
        <end position="212"/>
    </location>
</feature>
<feature type="compositionally biased region" description="Pro residues" evidence="3">
    <location>
        <begin position="338"/>
        <end position="349"/>
    </location>
</feature>
<feature type="compositionally biased region" description="Polar residues" evidence="3">
    <location>
        <begin position="538"/>
        <end position="557"/>
    </location>
</feature>
<evidence type="ECO:0000256" key="1">
    <source>
        <dbReference type="ARBA" id="ARBA00022884"/>
    </source>
</evidence>
<evidence type="ECO:0000259" key="4">
    <source>
        <dbReference type="PROSITE" id="PS50961"/>
    </source>
</evidence>
<dbReference type="FunFam" id="1.10.10.10:FF:000131">
    <property type="entry name" value="la-related protein 1B isoform X2"/>
    <property type="match status" value="1"/>
</dbReference>
<reference evidence="5 6" key="1">
    <citation type="journal article" date="2019" name="Plant Biotechnol. J.">
        <title>The red bayberry genome and genetic basis of sex determination.</title>
        <authorList>
            <person name="Jia H.M."/>
            <person name="Jia H.J."/>
            <person name="Cai Q.L."/>
            <person name="Wang Y."/>
            <person name="Zhao H.B."/>
            <person name="Yang W.F."/>
            <person name="Wang G.Y."/>
            <person name="Li Y.H."/>
            <person name="Zhan D.L."/>
            <person name="Shen Y.T."/>
            <person name="Niu Q.F."/>
            <person name="Chang L."/>
            <person name="Qiu J."/>
            <person name="Zhao L."/>
            <person name="Xie H.B."/>
            <person name="Fu W.Y."/>
            <person name="Jin J."/>
            <person name="Li X.W."/>
            <person name="Jiao Y."/>
            <person name="Zhou C.C."/>
            <person name="Tu T."/>
            <person name="Chai C.Y."/>
            <person name="Gao J.L."/>
            <person name="Fan L.J."/>
            <person name="van de Weg E."/>
            <person name="Wang J.Y."/>
            <person name="Gao Z.S."/>
        </authorList>
    </citation>
    <scope>NUCLEOTIDE SEQUENCE [LARGE SCALE GENOMIC DNA]</scope>
    <source>
        <tissue evidence="5">Leaves</tissue>
    </source>
</reference>
<feature type="region of interest" description="Disordered" evidence="3">
    <location>
        <begin position="510"/>
        <end position="557"/>
    </location>
</feature>
<sequence length="557" mass="59576">MATAADSPSSPTVPAAVEGSESIGSPQLRRKNLPSPWAQVVRSEVARGESESISAANHSLSSSSASSTTSQPEQTTFSDFSPRKTASPSPPPDNSSAVEGSDVNNGNAARPKKLAWNKPSNGVVEVGPVMGAVSWPPLSESTKASPKSLVDSTSKTVSDASASISQGPVIPHSPQKQATSNANPNSTTNHTLQVRQRSMKRGGGGGGGGSNSRGGPAHSGFTHPPPPPPPPPPFPIFQLPPNGYRNLVPGVPDPSHREFSYRSSNWESRPAGGFVSQSNSANDHRSSSRRGNFGPHQRGDSHYNNNHGGRRDQDRGNYGNARDVHFQPQRAPPRGLVRPPPPNTAPFVTPPPVRPFPMGFSEFYYIPPLAMDPFRPFIAHAPPPALFIPVAEPPLPTLLVNQIDYYFSDANLVKDDFLRSNMDDQGWVPVTLIASFPRVKNLTTNIQLILDSLKASTVVEVQDDKVRRRDGWRKWIPASALLPSNSGSVSPNKSSYDALSTSFQRITVEEIDTNQSGVTGTTDPNSEAVPGRCLTESLGESQLPNGEVNQNAYANQN</sequence>
<feature type="compositionally biased region" description="Low complexity" evidence="3">
    <location>
        <begin position="178"/>
        <end position="191"/>
    </location>
</feature>
<dbReference type="InterPro" id="IPR036390">
    <property type="entry name" value="WH_DNA-bd_sf"/>
</dbReference>
<dbReference type="PANTHER" id="PTHR22792:SF155">
    <property type="entry name" value="LA-RELATED PROTEIN 1C-LIKE"/>
    <property type="match status" value="1"/>
</dbReference>
<evidence type="ECO:0000256" key="2">
    <source>
        <dbReference type="PROSITE-ProRule" id="PRU00332"/>
    </source>
</evidence>
<dbReference type="SUPFAM" id="SSF46785">
    <property type="entry name" value="Winged helix' DNA-binding domain"/>
    <property type="match status" value="1"/>
</dbReference>
<dbReference type="InterPro" id="IPR036388">
    <property type="entry name" value="WH-like_DNA-bd_sf"/>
</dbReference>
<feature type="compositionally biased region" description="Polar residues" evidence="3">
    <location>
        <begin position="513"/>
        <end position="525"/>
    </location>
</feature>
<name>A0A6A1UU17_9ROSI</name>
<organism evidence="5 6">
    <name type="scientific">Morella rubra</name>
    <name type="common">Chinese bayberry</name>
    <dbReference type="NCBI Taxonomy" id="262757"/>
    <lineage>
        <taxon>Eukaryota</taxon>
        <taxon>Viridiplantae</taxon>
        <taxon>Streptophyta</taxon>
        <taxon>Embryophyta</taxon>
        <taxon>Tracheophyta</taxon>
        <taxon>Spermatophyta</taxon>
        <taxon>Magnoliopsida</taxon>
        <taxon>eudicotyledons</taxon>
        <taxon>Gunneridae</taxon>
        <taxon>Pentapetalae</taxon>
        <taxon>rosids</taxon>
        <taxon>fabids</taxon>
        <taxon>Fagales</taxon>
        <taxon>Myricaceae</taxon>
        <taxon>Morella</taxon>
    </lineage>
</organism>
<dbReference type="Pfam" id="PF05383">
    <property type="entry name" value="La"/>
    <property type="match status" value="1"/>
</dbReference>
<dbReference type="InterPro" id="IPR006630">
    <property type="entry name" value="La_HTH"/>
</dbReference>
<protein>
    <submittedName>
        <fullName evidence="5">La-related protein 1C</fullName>
    </submittedName>
</protein>
<dbReference type="CDD" id="cd07323">
    <property type="entry name" value="LAM"/>
    <property type="match status" value="1"/>
</dbReference>
<feature type="compositionally biased region" description="Pro residues" evidence="3">
    <location>
        <begin position="223"/>
        <end position="235"/>
    </location>
</feature>
<dbReference type="OrthoDB" id="340227at2759"/>
<evidence type="ECO:0000313" key="6">
    <source>
        <dbReference type="Proteomes" id="UP000516437"/>
    </source>
</evidence>
<feature type="compositionally biased region" description="Polar residues" evidence="3">
    <location>
        <begin position="139"/>
        <end position="166"/>
    </location>
</feature>
<dbReference type="GO" id="GO:0003723">
    <property type="term" value="F:RNA binding"/>
    <property type="evidence" value="ECO:0007669"/>
    <property type="project" value="UniProtKB-UniRule"/>
</dbReference>
<dbReference type="Gene3D" id="1.10.10.10">
    <property type="entry name" value="Winged helix-like DNA-binding domain superfamily/Winged helix DNA-binding domain"/>
    <property type="match status" value="1"/>
</dbReference>
<dbReference type="SMART" id="SM00715">
    <property type="entry name" value="LA"/>
    <property type="match status" value="1"/>
</dbReference>
<dbReference type="Proteomes" id="UP000516437">
    <property type="component" value="Chromosome 8"/>
</dbReference>
<accession>A0A6A1UU17</accession>
<evidence type="ECO:0000313" key="5">
    <source>
        <dbReference type="EMBL" id="KAB1203626.1"/>
    </source>
</evidence>
<dbReference type="InterPro" id="IPR045180">
    <property type="entry name" value="La_dom_prot"/>
</dbReference>
<dbReference type="PANTHER" id="PTHR22792">
    <property type="entry name" value="LUPUS LA PROTEIN-RELATED"/>
    <property type="match status" value="1"/>
</dbReference>
<dbReference type="EMBL" id="RXIC02000026">
    <property type="protein sequence ID" value="KAB1203626.1"/>
    <property type="molecule type" value="Genomic_DNA"/>
</dbReference>
<feature type="compositionally biased region" description="Low complexity" evidence="3">
    <location>
        <begin position="51"/>
        <end position="70"/>
    </location>
</feature>
<gene>
    <name evidence="5" type="ORF">CJ030_MR8G000657</name>
</gene>
<feature type="compositionally biased region" description="Polar residues" evidence="3">
    <location>
        <begin position="1"/>
        <end position="12"/>
    </location>
</feature>
<comment type="caution">
    <text evidence="5">The sequence shown here is derived from an EMBL/GenBank/DDBJ whole genome shotgun (WGS) entry which is preliminary data.</text>
</comment>
<proteinExistence type="predicted"/>
<dbReference type="AlphaFoldDB" id="A0A6A1UU17"/>